<keyword evidence="4" id="KW-0808">Transferase</keyword>
<dbReference type="GO" id="GO:0047324">
    <property type="term" value="F:phosphoenolpyruvate-glycerone phosphotransferase activity"/>
    <property type="evidence" value="ECO:0007669"/>
    <property type="project" value="UniProtKB-EC"/>
</dbReference>
<evidence type="ECO:0000256" key="5">
    <source>
        <dbReference type="ARBA" id="ARBA00046577"/>
    </source>
</evidence>
<dbReference type="NCBIfam" id="TIGR02364">
    <property type="entry name" value="dha_pts"/>
    <property type="match status" value="1"/>
</dbReference>
<gene>
    <name evidence="9" type="ORF">GA0111570_103385</name>
</gene>
<evidence type="ECO:0000313" key="9">
    <source>
        <dbReference type="EMBL" id="SDB82030.1"/>
    </source>
</evidence>
<dbReference type="PROSITE" id="PS51350">
    <property type="entry name" value="PTS_HPR_DOM"/>
    <property type="match status" value="1"/>
</dbReference>
<evidence type="ECO:0000256" key="2">
    <source>
        <dbReference type="ARBA" id="ARBA00002788"/>
    </source>
</evidence>
<feature type="domain" description="HPr" evidence="8">
    <location>
        <begin position="166"/>
        <end position="256"/>
    </location>
</feature>
<evidence type="ECO:0000313" key="10">
    <source>
        <dbReference type="Proteomes" id="UP000199086"/>
    </source>
</evidence>
<comment type="function">
    <text evidence="2">Component of the dihydroxyacetone kinase complex, which is responsible for the phosphoenolpyruvate (PEP)-dependent phosphorylation of dihydroxyacetone. DhaM serves as the phosphoryl donor. Is phosphorylated by phosphoenolpyruvate in an EI- and HPr-dependent reaction, and a phosphorelay system on histidine residues finally leads to phosphoryl transfer to DhaL and dihydroxyacetone.</text>
</comment>
<dbReference type="SUPFAM" id="SSF55594">
    <property type="entry name" value="HPr-like"/>
    <property type="match status" value="1"/>
</dbReference>
<name>A0A1G6GJB3_9ACTN</name>
<feature type="domain" description="PTS EIIA type-4" evidence="7">
    <location>
        <begin position="1"/>
        <end position="146"/>
    </location>
</feature>
<dbReference type="Gene3D" id="3.30.1340.10">
    <property type="entry name" value="HPr-like"/>
    <property type="match status" value="1"/>
</dbReference>
<dbReference type="InterPro" id="IPR036662">
    <property type="entry name" value="PTS_EIIA_man-typ_sf"/>
</dbReference>
<dbReference type="Pfam" id="PF00381">
    <property type="entry name" value="PTS-HPr"/>
    <property type="match status" value="1"/>
</dbReference>
<evidence type="ECO:0000256" key="4">
    <source>
        <dbReference type="ARBA" id="ARBA00022679"/>
    </source>
</evidence>
<evidence type="ECO:0000259" key="7">
    <source>
        <dbReference type="PROSITE" id="PS51096"/>
    </source>
</evidence>
<evidence type="ECO:0000256" key="3">
    <source>
        <dbReference type="ARBA" id="ARBA00012095"/>
    </source>
</evidence>
<sequence length="256" mass="26069">MISILVVSHSRPLAEAAAALASEMVPAEDGLRIGVAAGIDTPDGPAYGTDAAAVAQAITTYDSPEGVLVLMDIGSSVLSAQLALEFLEEEEIADRVLLCSAPLVEGLLAAAVAAAGGATLERAAAQARAGLFAKQYQVADVSTSDADPAPAGATRNRPPASDDDPWTTCEVEVTSPVGLHLRPVGRIVALVLEHEAEVRVSNLDTGQGPLPADSLADMLSLAADCGHRLRFEARGPRADDVLDAIAALAGTGFGDS</sequence>
<dbReference type="PROSITE" id="PS51096">
    <property type="entry name" value="PTS_EIIA_TYPE_4"/>
    <property type="match status" value="1"/>
</dbReference>
<dbReference type="PANTHER" id="PTHR38594:SF1">
    <property type="entry name" value="PEP-DEPENDENT DIHYDROXYACETONE KINASE, PHOSPHORYL DONOR SUBUNIT DHAM"/>
    <property type="match status" value="1"/>
</dbReference>
<dbReference type="AlphaFoldDB" id="A0A1G6GJB3"/>
<dbReference type="InterPro" id="IPR004701">
    <property type="entry name" value="PTS_EIIA_man-typ"/>
</dbReference>
<reference evidence="9 10" key="1">
    <citation type="submission" date="2016-06" db="EMBL/GenBank/DDBJ databases">
        <authorList>
            <person name="Olsen C.W."/>
            <person name="Carey S."/>
            <person name="Hinshaw L."/>
            <person name="Karasin A.I."/>
        </authorList>
    </citation>
    <scope>NUCLEOTIDE SEQUENCE [LARGE SCALE GENOMIC DNA]</scope>
    <source>
        <strain evidence="9 10">LZ-22</strain>
    </source>
</reference>
<protein>
    <recommendedName>
        <fullName evidence="3">phosphoenolpyruvate--glycerone phosphotransferase</fullName>
        <ecNumber evidence="3">2.7.1.121</ecNumber>
    </recommendedName>
</protein>
<proteinExistence type="predicted"/>
<evidence type="ECO:0000256" key="1">
    <source>
        <dbReference type="ARBA" id="ARBA00001113"/>
    </source>
</evidence>
<dbReference type="GO" id="GO:0009401">
    <property type="term" value="P:phosphoenolpyruvate-dependent sugar phosphotransferase system"/>
    <property type="evidence" value="ECO:0007669"/>
    <property type="project" value="InterPro"/>
</dbReference>
<dbReference type="InterPro" id="IPR035895">
    <property type="entry name" value="HPr-like_sf"/>
</dbReference>
<dbReference type="SUPFAM" id="SSF53062">
    <property type="entry name" value="PTS system fructose IIA component-like"/>
    <property type="match status" value="1"/>
</dbReference>
<keyword evidence="10" id="KW-1185">Reference proteome</keyword>
<dbReference type="GO" id="GO:0016020">
    <property type="term" value="C:membrane"/>
    <property type="evidence" value="ECO:0007669"/>
    <property type="project" value="InterPro"/>
</dbReference>
<comment type="subunit">
    <text evidence="5">Homodimer. The dihydroxyacetone kinase complex is composed of a homodimer of DhaM, a homodimer of DhaK and the subunit DhaL.</text>
</comment>
<feature type="region of interest" description="Disordered" evidence="6">
    <location>
        <begin position="143"/>
        <end position="165"/>
    </location>
</feature>
<dbReference type="InterPro" id="IPR039643">
    <property type="entry name" value="DhaM"/>
</dbReference>
<accession>A0A1G6GJB3</accession>
<dbReference type="InterPro" id="IPR012844">
    <property type="entry name" value="DhaM_N"/>
</dbReference>
<organism evidence="9 10">
    <name type="scientific">Raineyella antarctica</name>
    <dbReference type="NCBI Taxonomy" id="1577474"/>
    <lineage>
        <taxon>Bacteria</taxon>
        <taxon>Bacillati</taxon>
        <taxon>Actinomycetota</taxon>
        <taxon>Actinomycetes</taxon>
        <taxon>Propionibacteriales</taxon>
        <taxon>Propionibacteriaceae</taxon>
        <taxon>Raineyella</taxon>
    </lineage>
</organism>
<comment type="catalytic activity">
    <reaction evidence="1">
        <text>dihydroxyacetone + phosphoenolpyruvate = dihydroxyacetone phosphate + pyruvate</text>
        <dbReference type="Rhea" id="RHEA:18381"/>
        <dbReference type="ChEBI" id="CHEBI:15361"/>
        <dbReference type="ChEBI" id="CHEBI:16016"/>
        <dbReference type="ChEBI" id="CHEBI:57642"/>
        <dbReference type="ChEBI" id="CHEBI:58702"/>
        <dbReference type="EC" id="2.7.1.121"/>
    </reaction>
</comment>
<dbReference type="Gene3D" id="3.40.50.510">
    <property type="entry name" value="Phosphotransferase system, mannose-type IIA component"/>
    <property type="match status" value="1"/>
</dbReference>
<dbReference type="Proteomes" id="UP000199086">
    <property type="component" value="Unassembled WGS sequence"/>
</dbReference>
<dbReference type="EMBL" id="FMYF01000003">
    <property type="protein sequence ID" value="SDB82030.1"/>
    <property type="molecule type" value="Genomic_DNA"/>
</dbReference>
<evidence type="ECO:0000256" key="6">
    <source>
        <dbReference type="SAM" id="MobiDB-lite"/>
    </source>
</evidence>
<dbReference type="EC" id="2.7.1.121" evidence="3"/>
<evidence type="ECO:0000259" key="8">
    <source>
        <dbReference type="PROSITE" id="PS51350"/>
    </source>
</evidence>
<dbReference type="RefSeq" id="WP_175557364.1">
    <property type="nucleotide sequence ID" value="NZ_FMYF01000003.1"/>
</dbReference>
<dbReference type="Pfam" id="PF03610">
    <property type="entry name" value="EIIA-man"/>
    <property type="match status" value="1"/>
</dbReference>
<dbReference type="GO" id="GO:0019563">
    <property type="term" value="P:glycerol catabolic process"/>
    <property type="evidence" value="ECO:0007669"/>
    <property type="project" value="InterPro"/>
</dbReference>
<dbReference type="InterPro" id="IPR000032">
    <property type="entry name" value="HPr-like"/>
</dbReference>
<dbReference type="PANTHER" id="PTHR38594">
    <property type="entry name" value="PEP-DEPENDENT DIHYDROXYACETONE KINASE, PHOSPHORYL DONOR SUBUNIT DHAM"/>
    <property type="match status" value="1"/>
</dbReference>
<dbReference type="STRING" id="1577474.GA0111570_103385"/>